<dbReference type="Proteomes" id="UP000006250">
    <property type="component" value="Unassembled WGS sequence"/>
</dbReference>
<keyword evidence="1" id="KW-0808">Transferase</keyword>
<proteinExistence type="predicted"/>
<dbReference type="eggNOG" id="COG2172">
    <property type="taxonomic scope" value="Bacteria"/>
</dbReference>
<evidence type="ECO:0000256" key="1">
    <source>
        <dbReference type="ARBA" id="ARBA00022527"/>
    </source>
</evidence>
<dbReference type="STRING" id="596151.DesfrDRAFT_3754"/>
<comment type="caution">
    <text evidence="3">The sequence shown here is derived from an EMBL/GenBank/DDBJ whole genome shotgun (WGS) entry which is preliminary data.</text>
</comment>
<evidence type="ECO:0000259" key="2">
    <source>
        <dbReference type="PROSITE" id="PS50801"/>
    </source>
</evidence>
<dbReference type="InterPro" id="IPR050267">
    <property type="entry name" value="Anti-sigma-factor_SerPK"/>
</dbReference>
<dbReference type="GO" id="GO:0004674">
    <property type="term" value="F:protein serine/threonine kinase activity"/>
    <property type="evidence" value="ECO:0007669"/>
    <property type="project" value="UniProtKB-KW"/>
</dbReference>
<dbReference type="EMBL" id="AECZ01000041">
    <property type="protein sequence ID" value="EFL49498.1"/>
    <property type="molecule type" value="Genomic_DNA"/>
</dbReference>
<dbReference type="PANTHER" id="PTHR35526:SF3">
    <property type="entry name" value="ANTI-SIGMA-F FACTOR RSBW"/>
    <property type="match status" value="1"/>
</dbReference>
<dbReference type="InterPro" id="IPR036513">
    <property type="entry name" value="STAS_dom_sf"/>
</dbReference>
<dbReference type="Gene3D" id="3.30.750.24">
    <property type="entry name" value="STAS domain"/>
    <property type="match status" value="1"/>
</dbReference>
<name>E1K1K4_SOLFR</name>
<keyword evidence="4" id="KW-1185">Reference proteome</keyword>
<feature type="domain" description="STAS" evidence="2">
    <location>
        <begin position="157"/>
        <end position="259"/>
    </location>
</feature>
<dbReference type="RefSeq" id="WP_005996506.1">
    <property type="nucleotide sequence ID" value="NZ_AECZ01000041.1"/>
</dbReference>
<dbReference type="PANTHER" id="PTHR35526">
    <property type="entry name" value="ANTI-SIGMA-F FACTOR RSBW-RELATED"/>
    <property type="match status" value="1"/>
</dbReference>
<accession>E1K1K4</accession>
<dbReference type="Gene3D" id="3.30.565.10">
    <property type="entry name" value="Histidine kinase-like ATPase, C-terminal domain"/>
    <property type="match status" value="1"/>
</dbReference>
<dbReference type="InterPro" id="IPR003594">
    <property type="entry name" value="HATPase_dom"/>
</dbReference>
<dbReference type="InterPro" id="IPR002645">
    <property type="entry name" value="STAS_dom"/>
</dbReference>
<sequence length="259" mass="27739">MFEKQSFPGGMRLRFSATLPLLDRAVDETVRFVTGQNASGSLFDVKLLLREALLNAVVHGSRSDPERHVSLEVRAFEGRLTLVVTDQGPGFDWRAGLASMAPPEATSGRGLTILTLYADDVRYNAAGNAVTLAKAVPGLRGPAAAPEDGDNIQRSTDMDDIRIEDGTAVVSPAGDIVASVADALRARFKELLQEHPGGLVIDLARVELIDSVGIGLLIAVHNTLGKKGGRLVLRNVNPDLAALLRTMRLDKHFQVETAS</sequence>
<keyword evidence="1" id="KW-0418">Kinase</keyword>
<protein>
    <submittedName>
        <fullName evidence="3">Anti-sigma-factor antagonist</fullName>
    </submittedName>
</protein>
<dbReference type="CDD" id="cd16936">
    <property type="entry name" value="HATPase_RsbW-like"/>
    <property type="match status" value="1"/>
</dbReference>
<dbReference type="OrthoDB" id="254943at2"/>
<reference evidence="3 4" key="1">
    <citation type="submission" date="2010-08" db="EMBL/GenBank/DDBJ databases">
        <title>The draft genome of Desulfovibrio fructosovorans JJ.</title>
        <authorList>
            <consortium name="US DOE Joint Genome Institute (JGI-PGF)"/>
            <person name="Lucas S."/>
            <person name="Copeland A."/>
            <person name="Lapidus A."/>
            <person name="Cheng J.-F."/>
            <person name="Bruce D."/>
            <person name="Goodwin L."/>
            <person name="Pitluck S."/>
            <person name="Land M.L."/>
            <person name="Hauser L."/>
            <person name="Chang Y.-J."/>
            <person name="Jeffries C."/>
            <person name="Wall J.D."/>
            <person name="Stahl D.A."/>
            <person name="Arkin A.P."/>
            <person name="Dehal P."/>
            <person name="Stolyar S.M."/>
            <person name="Hazen T.C."/>
            <person name="Woyke T.J."/>
        </authorList>
    </citation>
    <scope>NUCLEOTIDE SEQUENCE [LARGE SCALE GENOMIC DNA]</scope>
    <source>
        <strain evidence="3 4">JJ</strain>
    </source>
</reference>
<dbReference type="Pfam" id="PF01740">
    <property type="entry name" value="STAS"/>
    <property type="match status" value="1"/>
</dbReference>
<dbReference type="CDD" id="cd07043">
    <property type="entry name" value="STAS_anti-anti-sigma_factors"/>
    <property type="match status" value="1"/>
</dbReference>
<evidence type="ECO:0000313" key="3">
    <source>
        <dbReference type="EMBL" id="EFL49498.1"/>
    </source>
</evidence>
<dbReference type="SUPFAM" id="SSF52091">
    <property type="entry name" value="SpoIIaa-like"/>
    <property type="match status" value="1"/>
</dbReference>
<gene>
    <name evidence="3" type="ORF">DesfrDRAFT_3754</name>
</gene>
<dbReference type="eggNOG" id="COG1366">
    <property type="taxonomic scope" value="Bacteria"/>
</dbReference>
<dbReference type="AlphaFoldDB" id="E1K1K4"/>
<keyword evidence="1" id="KW-0723">Serine/threonine-protein kinase</keyword>
<dbReference type="InterPro" id="IPR036890">
    <property type="entry name" value="HATPase_C_sf"/>
</dbReference>
<dbReference type="PROSITE" id="PS50801">
    <property type="entry name" value="STAS"/>
    <property type="match status" value="1"/>
</dbReference>
<evidence type="ECO:0000313" key="4">
    <source>
        <dbReference type="Proteomes" id="UP000006250"/>
    </source>
</evidence>
<dbReference type="Pfam" id="PF13581">
    <property type="entry name" value="HATPase_c_2"/>
    <property type="match status" value="1"/>
</dbReference>
<organism evidence="3 4">
    <name type="scientific">Solidesulfovibrio fructosivorans JJ]</name>
    <dbReference type="NCBI Taxonomy" id="596151"/>
    <lineage>
        <taxon>Bacteria</taxon>
        <taxon>Pseudomonadati</taxon>
        <taxon>Thermodesulfobacteriota</taxon>
        <taxon>Desulfovibrionia</taxon>
        <taxon>Desulfovibrionales</taxon>
        <taxon>Desulfovibrionaceae</taxon>
        <taxon>Solidesulfovibrio</taxon>
    </lineage>
</organism>
<dbReference type="SUPFAM" id="SSF55874">
    <property type="entry name" value="ATPase domain of HSP90 chaperone/DNA topoisomerase II/histidine kinase"/>
    <property type="match status" value="1"/>
</dbReference>